<sequence length="147" mass="17052">MLLLVLNLVVSAVLTGLIWFVQIVHYPLFLKIPATAFKDFQMQHMHTTTQVVSVPMLVELLLSIGLLTATYPGKSTFTHYCVFVCIVIIWLVTFFISVPIHNQLVLLGYNESLIKQLVTTNWLRTFAWTLRTLLLLYILTRYLEFYK</sequence>
<dbReference type="EMBL" id="CP048222">
    <property type="protein sequence ID" value="QHT65418.1"/>
    <property type="molecule type" value="Genomic_DNA"/>
</dbReference>
<organism evidence="2 3">
    <name type="scientific">Rhodocytophaga rosea</name>
    <dbReference type="NCBI Taxonomy" id="2704465"/>
    <lineage>
        <taxon>Bacteria</taxon>
        <taxon>Pseudomonadati</taxon>
        <taxon>Bacteroidota</taxon>
        <taxon>Cytophagia</taxon>
        <taxon>Cytophagales</taxon>
        <taxon>Rhodocytophagaceae</taxon>
        <taxon>Rhodocytophaga</taxon>
    </lineage>
</organism>
<feature type="transmembrane region" description="Helical" evidence="1">
    <location>
        <begin position="6"/>
        <end position="30"/>
    </location>
</feature>
<gene>
    <name evidence="2" type="ORF">GXP67_01370</name>
</gene>
<reference evidence="2 3" key="1">
    <citation type="submission" date="2020-01" db="EMBL/GenBank/DDBJ databases">
        <authorList>
            <person name="Kim M.K."/>
        </authorList>
    </citation>
    <scope>NUCLEOTIDE SEQUENCE [LARGE SCALE GENOMIC DNA]</scope>
    <source>
        <strain evidence="2 3">172606-1</strain>
    </source>
</reference>
<keyword evidence="1" id="KW-0472">Membrane</keyword>
<name>A0A6C0GC03_9BACT</name>
<evidence type="ECO:0000313" key="2">
    <source>
        <dbReference type="EMBL" id="QHT65418.1"/>
    </source>
</evidence>
<evidence type="ECO:0000313" key="3">
    <source>
        <dbReference type="Proteomes" id="UP000480178"/>
    </source>
</evidence>
<keyword evidence="1" id="KW-1133">Transmembrane helix</keyword>
<feature type="transmembrane region" description="Helical" evidence="1">
    <location>
        <begin position="121"/>
        <end position="139"/>
    </location>
</feature>
<dbReference type="Proteomes" id="UP000480178">
    <property type="component" value="Chromosome"/>
</dbReference>
<feature type="transmembrane region" description="Helical" evidence="1">
    <location>
        <begin position="77"/>
        <end position="100"/>
    </location>
</feature>
<dbReference type="RefSeq" id="WP_162441505.1">
    <property type="nucleotide sequence ID" value="NZ_CP048222.1"/>
</dbReference>
<proteinExistence type="predicted"/>
<evidence type="ECO:0000256" key="1">
    <source>
        <dbReference type="SAM" id="Phobius"/>
    </source>
</evidence>
<accession>A0A6C0GC03</accession>
<feature type="transmembrane region" description="Helical" evidence="1">
    <location>
        <begin position="51"/>
        <end position="71"/>
    </location>
</feature>
<dbReference type="AlphaFoldDB" id="A0A6C0GC03"/>
<protein>
    <recommendedName>
        <fullName evidence="4">DUF1772 domain-containing protein</fullName>
    </recommendedName>
</protein>
<keyword evidence="3" id="KW-1185">Reference proteome</keyword>
<keyword evidence="1" id="KW-0812">Transmembrane</keyword>
<evidence type="ECO:0008006" key="4">
    <source>
        <dbReference type="Google" id="ProtNLM"/>
    </source>
</evidence>
<dbReference type="KEGG" id="rhoz:GXP67_01370"/>